<organism evidence="13 14">
    <name type="scientific">Lamprobacter modestohalophilus</name>
    <dbReference type="NCBI Taxonomy" id="1064514"/>
    <lineage>
        <taxon>Bacteria</taxon>
        <taxon>Pseudomonadati</taxon>
        <taxon>Pseudomonadota</taxon>
        <taxon>Gammaproteobacteria</taxon>
        <taxon>Chromatiales</taxon>
        <taxon>Chromatiaceae</taxon>
        <taxon>Lamprobacter</taxon>
    </lineage>
</organism>
<evidence type="ECO:0000256" key="12">
    <source>
        <dbReference type="PIRNR" id="PIRNR006268"/>
    </source>
</evidence>
<dbReference type="EMBL" id="NRRY01000008">
    <property type="protein sequence ID" value="MBK1618240.1"/>
    <property type="molecule type" value="Genomic_DNA"/>
</dbReference>
<dbReference type="Pfam" id="PF02424">
    <property type="entry name" value="ApbE"/>
    <property type="match status" value="1"/>
</dbReference>
<dbReference type="AlphaFoldDB" id="A0A9X1B3B2"/>
<keyword evidence="7 12" id="KW-0479">Metal-binding</keyword>
<evidence type="ECO:0000256" key="6">
    <source>
        <dbReference type="ARBA" id="ARBA00022679"/>
    </source>
</evidence>
<dbReference type="EC" id="2.7.1.180" evidence="3 12"/>
<dbReference type="SUPFAM" id="SSF143631">
    <property type="entry name" value="ApbE-like"/>
    <property type="match status" value="1"/>
</dbReference>
<accession>A0A9X1B3B2</accession>
<gene>
    <name evidence="13" type="ORF">CKO42_07245</name>
</gene>
<dbReference type="PANTHER" id="PTHR30040:SF2">
    <property type="entry name" value="FAD:PROTEIN FMN TRANSFERASE"/>
    <property type="match status" value="1"/>
</dbReference>
<evidence type="ECO:0000256" key="7">
    <source>
        <dbReference type="ARBA" id="ARBA00022723"/>
    </source>
</evidence>
<keyword evidence="8 12" id="KW-0274">FAD</keyword>
<evidence type="ECO:0000256" key="5">
    <source>
        <dbReference type="ARBA" id="ARBA00022630"/>
    </source>
</evidence>
<dbReference type="GO" id="GO:0046872">
    <property type="term" value="F:metal ion binding"/>
    <property type="evidence" value="ECO:0007669"/>
    <property type="project" value="UniProtKB-UniRule"/>
</dbReference>
<evidence type="ECO:0000313" key="14">
    <source>
        <dbReference type="Proteomes" id="UP001138768"/>
    </source>
</evidence>
<reference evidence="13 14" key="1">
    <citation type="journal article" date="2020" name="Microorganisms">
        <title>Osmotic Adaptation and Compatible Solute Biosynthesis of Phototrophic Bacteria as Revealed from Genome Analyses.</title>
        <authorList>
            <person name="Imhoff J.F."/>
            <person name="Rahn T."/>
            <person name="Kunzel S."/>
            <person name="Keller A."/>
            <person name="Neulinger S.C."/>
        </authorList>
    </citation>
    <scope>NUCLEOTIDE SEQUENCE [LARGE SCALE GENOMIC DNA]</scope>
    <source>
        <strain evidence="13 14">DSM 25653</strain>
    </source>
</reference>
<dbReference type="Proteomes" id="UP001138768">
    <property type="component" value="Unassembled WGS sequence"/>
</dbReference>
<keyword evidence="14" id="KW-1185">Reference proteome</keyword>
<comment type="cofactor">
    <cofactor evidence="1">
        <name>Mg(2+)</name>
        <dbReference type="ChEBI" id="CHEBI:18420"/>
    </cofactor>
</comment>
<evidence type="ECO:0000256" key="8">
    <source>
        <dbReference type="ARBA" id="ARBA00022827"/>
    </source>
</evidence>
<sequence length="381" mass="41423">MRANRCPQPAPRWPTLRTLQTRMLQLRTLQRASVLLLITALAVACNTTEVPVYTTQFPAFGTAVDLSIVGIQRERAEAAATDVEHDLLFFDRALYRDSSGRMLRMNERLASGEPFAAPPSLLPLLTHSQALFQLSEGLFNPALGRFTRLWGLDHARPQSNPPPSQAAIDALLAVQPRMDDLYLDGIQLQSDNPAVQLDFDPVATAYAMDAAIDALRAQAVRSALINIGGDVRAIGSRSGRAWRLPVPRASGTGVIGIVDVSGDISLFTASTKHRNFVYQGKVYHSVIDPRTGRPADDVASVTVLYEGDALTAAAAANALMIAGAEDWPRIAGRMGIRYALLIDNLGRLQMTPAMAQLIELLDTKAEQIIRVPEEDEPITTP</sequence>
<evidence type="ECO:0000256" key="3">
    <source>
        <dbReference type="ARBA" id="ARBA00011955"/>
    </source>
</evidence>
<evidence type="ECO:0000313" key="13">
    <source>
        <dbReference type="EMBL" id="MBK1618240.1"/>
    </source>
</evidence>
<evidence type="ECO:0000256" key="2">
    <source>
        <dbReference type="ARBA" id="ARBA00008282"/>
    </source>
</evidence>
<evidence type="ECO:0000256" key="11">
    <source>
        <dbReference type="ARBA" id="ARBA00048540"/>
    </source>
</evidence>
<dbReference type="InterPro" id="IPR024932">
    <property type="entry name" value="ApbE"/>
</dbReference>
<protein>
    <recommendedName>
        <fullName evidence="4 12">FAD:protein FMN transferase</fullName>
        <ecNumber evidence="3 12">2.7.1.180</ecNumber>
    </recommendedName>
    <alternativeName>
        <fullName evidence="10 12">Flavin transferase</fullName>
    </alternativeName>
</protein>
<dbReference type="Gene3D" id="3.10.520.10">
    <property type="entry name" value="ApbE-like domains"/>
    <property type="match status" value="1"/>
</dbReference>
<dbReference type="GO" id="GO:0016740">
    <property type="term" value="F:transferase activity"/>
    <property type="evidence" value="ECO:0007669"/>
    <property type="project" value="UniProtKB-UniRule"/>
</dbReference>
<keyword evidence="5 12" id="KW-0285">Flavoprotein</keyword>
<dbReference type="PANTHER" id="PTHR30040">
    <property type="entry name" value="THIAMINE BIOSYNTHESIS LIPOPROTEIN APBE"/>
    <property type="match status" value="1"/>
</dbReference>
<evidence type="ECO:0000256" key="10">
    <source>
        <dbReference type="ARBA" id="ARBA00031306"/>
    </source>
</evidence>
<proteinExistence type="inferred from homology"/>
<comment type="similarity">
    <text evidence="2 12">Belongs to the ApbE family.</text>
</comment>
<comment type="catalytic activity">
    <reaction evidence="11 12">
        <text>L-threonyl-[protein] + FAD = FMN-L-threonyl-[protein] + AMP + H(+)</text>
        <dbReference type="Rhea" id="RHEA:36847"/>
        <dbReference type="Rhea" id="RHEA-COMP:11060"/>
        <dbReference type="Rhea" id="RHEA-COMP:11061"/>
        <dbReference type="ChEBI" id="CHEBI:15378"/>
        <dbReference type="ChEBI" id="CHEBI:30013"/>
        <dbReference type="ChEBI" id="CHEBI:57692"/>
        <dbReference type="ChEBI" id="CHEBI:74257"/>
        <dbReference type="ChEBI" id="CHEBI:456215"/>
        <dbReference type="EC" id="2.7.1.180"/>
    </reaction>
</comment>
<evidence type="ECO:0000256" key="1">
    <source>
        <dbReference type="ARBA" id="ARBA00001946"/>
    </source>
</evidence>
<keyword evidence="6 12" id="KW-0808">Transferase</keyword>
<evidence type="ECO:0000256" key="4">
    <source>
        <dbReference type="ARBA" id="ARBA00016337"/>
    </source>
</evidence>
<keyword evidence="9 12" id="KW-0460">Magnesium</keyword>
<evidence type="ECO:0000256" key="9">
    <source>
        <dbReference type="ARBA" id="ARBA00022842"/>
    </source>
</evidence>
<name>A0A9X1B3B2_9GAMM</name>
<dbReference type="PIRSF" id="PIRSF006268">
    <property type="entry name" value="ApbE"/>
    <property type="match status" value="1"/>
</dbReference>
<dbReference type="InterPro" id="IPR003374">
    <property type="entry name" value="ApbE-like_sf"/>
</dbReference>
<comment type="caution">
    <text evidence="13">The sequence shown here is derived from an EMBL/GenBank/DDBJ whole genome shotgun (WGS) entry which is preliminary data.</text>
</comment>